<dbReference type="Proteomes" id="UP000018144">
    <property type="component" value="Unassembled WGS sequence"/>
</dbReference>
<dbReference type="PANTHER" id="PTHR10622">
    <property type="entry name" value="HET DOMAIN-CONTAINING PROTEIN"/>
    <property type="match status" value="1"/>
</dbReference>
<dbReference type="EMBL" id="HF935305">
    <property type="protein sequence ID" value="CCX06681.1"/>
    <property type="molecule type" value="Genomic_DNA"/>
</dbReference>
<dbReference type="PANTHER" id="PTHR10622:SF12">
    <property type="entry name" value="HET DOMAIN-CONTAINING PROTEIN"/>
    <property type="match status" value="1"/>
</dbReference>
<accession>U4KXU8</accession>
<organism evidence="1 2">
    <name type="scientific">Pyronema omphalodes (strain CBS 100304)</name>
    <name type="common">Pyronema confluens</name>
    <dbReference type="NCBI Taxonomy" id="1076935"/>
    <lineage>
        <taxon>Eukaryota</taxon>
        <taxon>Fungi</taxon>
        <taxon>Dikarya</taxon>
        <taxon>Ascomycota</taxon>
        <taxon>Pezizomycotina</taxon>
        <taxon>Pezizomycetes</taxon>
        <taxon>Pezizales</taxon>
        <taxon>Pyronemataceae</taxon>
        <taxon>Pyronema</taxon>
    </lineage>
</organism>
<dbReference type="AlphaFoldDB" id="U4KXU8"/>
<name>U4KXU8_PYROM</name>
<gene>
    <name evidence="1" type="ORF">PCON_06268</name>
</gene>
<evidence type="ECO:0000313" key="1">
    <source>
        <dbReference type="EMBL" id="CCX06681.1"/>
    </source>
</evidence>
<sequence length="355" mass="40107">MGIERLDSTRNRMSPRAIFFDRNWKEIAPTEKQTPEGREALAKICGVPSNLLCVGKKPDVAASVILKHAGKRRTYKHEDRVYSLMGMLGVRMRADYGEGQAKAFSRLFEYIIRTTGDISIFNWTGSYSGSPITGRSMYCTDFNGFSRNHTANDLAKPASALSAIKLDHFGLHARFDICEMEVIVEGDNKRTLDAVYRLERTLKAGQHGTSNTDCFCECELIFRNKFRVNISVLCPLSSLRGVLEYATNKSPGRTVSWVMARFSGVADSNWFLCELKQDSHVENDGIFADLMRNTTMSSDSSARRQSIVDPGSLMQYLESSGLLGRRLATSEFPQDKLPQARKDRQFIRNVYMWVE</sequence>
<reference evidence="1 2" key="1">
    <citation type="journal article" date="2013" name="PLoS Genet.">
        <title>The genome and development-dependent transcriptomes of Pyronema confluens: a window into fungal evolution.</title>
        <authorList>
            <person name="Traeger S."/>
            <person name="Altegoer F."/>
            <person name="Freitag M."/>
            <person name="Gabaldon T."/>
            <person name="Kempken F."/>
            <person name="Kumar A."/>
            <person name="Marcet-Houben M."/>
            <person name="Poggeler S."/>
            <person name="Stajich J.E."/>
            <person name="Nowrousian M."/>
        </authorList>
    </citation>
    <scope>NUCLEOTIDE SEQUENCE [LARGE SCALE GENOMIC DNA]</scope>
    <source>
        <strain evidence="2">CBS 100304</strain>
        <tissue evidence="1">Vegetative mycelium</tissue>
    </source>
</reference>
<protein>
    <submittedName>
        <fullName evidence="1">Uncharacterized protein</fullName>
    </submittedName>
</protein>
<dbReference type="OrthoDB" id="3791777at2759"/>
<proteinExistence type="predicted"/>
<keyword evidence="2" id="KW-1185">Reference proteome</keyword>
<dbReference type="STRING" id="1076935.U4KXU8"/>
<evidence type="ECO:0000313" key="2">
    <source>
        <dbReference type="Proteomes" id="UP000018144"/>
    </source>
</evidence>